<evidence type="ECO:0000313" key="3">
    <source>
        <dbReference type="EMBL" id="NBC41615.1"/>
    </source>
</evidence>
<protein>
    <recommendedName>
        <fullName evidence="5">Lipoprotein</fullName>
    </recommendedName>
</protein>
<evidence type="ECO:0000313" key="4">
    <source>
        <dbReference type="Proteomes" id="UP000537825"/>
    </source>
</evidence>
<proteinExistence type="predicted"/>
<organism evidence="3 4">
    <name type="scientific">Corallococcus exiguus</name>
    <dbReference type="NCBI Taxonomy" id="83462"/>
    <lineage>
        <taxon>Bacteria</taxon>
        <taxon>Pseudomonadati</taxon>
        <taxon>Myxococcota</taxon>
        <taxon>Myxococcia</taxon>
        <taxon>Myxococcales</taxon>
        <taxon>Cystobacterineae</taxon>
        <taxon>Myxococcaceae</taxon>
        <taxon>Corallococcus</taxon>
    </lineage>
</organism>
<feature type="region of interest" description="Disordered" evidence="1">
    <location>
        <begin position="28"/>
        <end position="64"/>
    </location>
</feature>
<reference evidence="3 4" key="1">
    <citation type="submission" date="2020-01" db="EMBL/GenBank/DDBJ databases">
        <title>The draft genome sequence of Corallococcus exiguus DSM 14696.</title>
        <authorList>
            <person name="Zhang X."/>
            <person name="Zhu H."/>
        </authorList>
    </citation>
    <scope>NUCLEOTIDE SEQUENCE [LARGE SCALE GENOMIC DNA]</scope>
    <source>
        <strain evidence="3 4">DSM 14696</strain>
    </source>
</reference>
<evidence type="ECO:0000256" key="1">
    <source>
        <dbReference type="SAM" id="MobiDB-lite"/>
    </source>
</evidence>
<accession>A0A7X4Y9Z7</accession>
<evidence type="ECO:0000256" key="2">
    <source>
        <dbReference type="SAM" id="SignalP"/>
    </source>
</evidence>
<feature type="signal peptide" evidence="2">
    <location>
        <begin position="1"/>
        <end position="25"/>
    </location>
</feature>
<dbReference type="EMBL" id="JAAAPK010000004">
    <property type="protein sequence ID" value="NBC41615.1"/>
    <property type="molecule type" value="Genomic_DNA"/>
</dbReference>
<keyword evidence="2" id="KW-0732">Signal</keyword>
<dbReference type="AlphaFoldDB" id="A0A7X4Y9Z7"/>
<dbReference type="RefSeq" id="WP_139915572.1">
    <property type="nucleotide sequence ID" value="NZ_CBCSLE010000048.1"/>
</dbReference>
<evidence type="ECO:0008006" key="5">
    <source>
        <dbReference type="Google" id="ProtNLM"/>
    </source>
</evidence>
<keyword evidence="4" id="KW-1185">Reference proteome</keyword>
<name>A0A7X4Y9Z7_9BACT</name>
<dbReference type="Proteomes" id="UP000537825">
    <property type="component" value="Unassembled WGS sequence"/>
</dbReference>
<feature type="chain" id="PRO_5030598200" description="Lipoprotein" evidence="2">
    <location>
        <begin position="26"/>
        <end position="506"/>
    </location>
</feature>
<comment type="caution">
    <text evidence="3">The sequence shown here is derived from an EMBL/GenBank/DDBJ whole genome shotgun (WGS) entry which is preliminary data.</text>
</comment>
<sequence length="506" mass="53851">MQSRMTSWGGLWGSLSLMVALLVSGCGSSTSPSGPEQDAGTQVDAGTDAGTTGDAGITDDAGTADSGVAEALPCERTQGVCAGARRAMVDGAYEPVCTARSYGADYEATETRCDGLDNDCDGVTDPATWTEVAPMKWAPYARSVDSLPVEGGFLMVYSDSPEGIQVLRFDASLNLQGTSMIPLDPGFSPVMEVQLVRTSRGPALFFTALHFQTGSTAEGRLVQLDEQGAPIGSPGGVVLFEQPTTQPAARVAASVDGKRISVVWSASILGVREVQGMLVDPSGLVLAPPRVLFQSDSPNLHSPRVMGMGDGNFLVTAYDEGETVDDTRIRLRRHDRELRLVGDERRLSVAFGAIPTLLMMPAKEGGEEPVMLYREPDGHNPRLHEVRHLFAGGTPVTLTSTAWSQSSVLGATMTSRGLQLAWITMGYVPVPGQASGFIYEGRLWGMSPSGVVTDWTPGPAPMPLHRNGEWVLMHELPGHWMGALLMTATTVPPEAYTLHSLRYCAP</sequence>
<gene>
    <name evidence="3" type="ORF">GTZ93_17560</name>
</gene>
<dbReference type="PROSITE" id="PS51257">
    <property type="entry name" value="PROKAR_LIPOPROTEIN"/>
    <property type="match status" value="1"/>
</dbReference>